<comment type="cofactor">
    <cofactor evidence="1">
        <name>FAD</name>
        <dbReference type="ChEBI" id="CHEBI:57692"/>
    </cofactor>
</comment>
<dbReference type="STRING" id="454194.PYK22_02502"/>
<dbReference type="EMBL" id="CBXV010000008">
    <property type="protein sequence ID" value="CDM66472.1"/>
    <property type="molecule type" value="Genomic_DNA"/>
</dbReference>
<dbReference type="Gene3D" id="3.20.20.330">
    <property type="entry name" value="Homocysteine-binding-like domain"/>
    <property type="match status" value="1"/>
</dbReference>
<dbReference type="InterPro" id="IPR003171">
    <property type="entry name" value="Mehydrof_redctse-like"/>
</dbReference>
<dbReference type="GO" id="GO:0032259">
    <property type="term" value="P:methylation"/>
    <property type="evidence" value="ECO:0007669"/>
    <property type="project" value="UniProtKB-KW"/>
</dbReference>
<dbReference type="InterPro" id="IPR036589">
    <property type="entry name" value="HCY_dom_sf"/>
</dbReference>
<feature type="binding site" evidence="8">
    <location>
        <position position="273"/>
    </location>
    <ligand>
        <name>Zn(2+)</name>
        <dbReference type="ChEBI" id="CHEBI:29105"/>
    </ligand>
</feature>
<dbReference type="InterPro" id="IPR003726">
    <property type="entry name" value="HCY_dom"/>
</dbReference>
<comment type="pathway">
    <text evidence="2">One-carbon metabolism; tetrahydrofolate interconversion.</text>
</comment>
<accession>A0A0B6X0F8</accession>
<evidence type="ECO:0000256" key="3">
    <source>
        <dbReference type="ARBA" id="ARBA00022603"/>
    </source>
</evidence>
<dbReference type="PROSITE" id="PS50970">
    <property type="entry name" value="HCY"/>
    <property type="match status" value="1"/>
</dbReference>
<dbReference type="GO" id="GO:0004489">
    <property type="term" value="F:methylenetetrahydrofolate reductase [NAD(P)H] activity"/>
    <property type="evidence" value="ECO:0007669"/>
    <property type="project" value="InterPro"/>
</dbReference>
<keyword evidence="8" id="KW-0479">Metal-binding</keyword>
<evidence type="ECO:0000256" key="8">
    <source>
        <dbReference type="PROSITE-ProRule" id="PRU00333"/>
    </source>
</evidence>
<dbReference type="Pfam" id="PF02574">
    <property type="entry name" value="S-methyl_trans"/>
    <property type="match status" value="1"/>
</dbReference>
<dbReference type="RefSeq" id="WP_041977747.1">
    <property type="nucleotide sequence ID" value="NZ_CBXV010000008.1"/>
</dbReference>
<keyword evidence="7" id="KW-0560">Oxidoreductase</keyword>
<dbReference type="UniPathway" id="UPA00193"/>
<dbReference type="InterPro" id="IPR050554">
    <property type="entry name" value="Met_Synthase/Corrinoid"/>
</dbReference>
<protein>
    <submittedName>
        <fullName evidence="10">Cobalamin-dependent methionine synthase I</fullName>
        <ecNumber evidence="10">2.1.1.10</ecNumber>
    </submittedName>
</protein>
<dbReference type="NCBIfam" id="NF006396">
    <property type="entry name" value="PRK08645.1"/>
    <property type="match status" value="1"/>
</dbReference>
<dbReference type="SUPFAM" id="SSF51730">
    <property type="entry name" value="FAD-linked oxidoreductase"/>
    <property type="match status" value="1"/>
</dbReference>
<dbReference type="EC" id="2.1.1.10" evidence="10"/>
<dbReference type="PANTHER" id="PTHR45833:SF2">
    <property type="entry name" value="BIFUNCTIONAL HOMOCYSTEINE S-METHYLTRANSFERASE_5,10-METHYLENETETRAHYDROFOLATE REDUCTASE"/>
    <property type="match status" value="1"/>
</dbReference>
<gene>
    <name evidence="10" type="ORF">PYK22_02502</name>
</gene>
<dbReference type="CDD" id="cd00537">
    <property type="entry name" value="MTHFR"/>
    <property type="match status" value="1"/>
</dbReference>
<evidence type="ECO:0000313" key="10">
    <source>
        <dbReference type="EMBL" id="CDM66472.1"/>
    </source>
</evidence>
<dbReference type="GO" id="GO:0046872">
    <property type="term" value="F:metal ion binding"/>
    <property type="evidence" value="ECO:0007669"/>
    <property type="project" value="UniProtKB-KW"/>
</dbReference>
<organism evidence="10 11">
    <name type="scientific">Pyrinomonas methylaliphatogenes</name>
    <dbReference type="NCBI Taxonomy" id="454194"/>
    <lineage>
        <taxon>Bacteria</taxon>
        <taxon>Pseudomonadati</taxon>
        <taxon>Acidobacteriota</taxon>
        <taxon>Blastocatellia</taxon>
        <taxon>Blastocatellales</taxon>
        <taxon>Pyrinomonadaceae</taxon>
        <taxon>Pyrinomonas</taxon>
    </lineage>
</organism>
<comment type="cofactor">
    <cofactor evidence="8">
        <name>Zn(2+)</name>
        <dbReference type="ChEBI" id="CHEBI:29105"/>
    </cofactor>
</comment>
<dbReference type="Pfam" id="PF02219">
    <property type="entry name" value="MTHFR"/>
    <property type="match status" value="1"/>
</dbReference>
<reference evidence="10 11" key="2">
    <citation type="submission" date="2015-01" db="EMBL/GenBank/DDBJ databases">
        <title>Complete genome sequence of Pyrinomonas methylaliphatogenes type strain K22T.</title>
        <authorList>
            <person name="Lee K.C.Y."/>
            <person name="Power J.F."/>
            <person name="Dunfield P.F."/>
            <person name="Morgan X.C."/>
            <person name="Huttenhower C."/>
            <person name="Stott M.B."/>
        </authorList>
    </citation>
    <scope>NUCLEOTIDE SEQUENCE [LARGE SCALE GENOMIC DNA]</scope>
    <source>
        <strain evidence="10 11">K22</strain>
    </source>
</reference>
<feature type="binding site" evidence="8">
    <location>
        <position position="207"/>
    </location>
    <ligand>
        <name>Zn(2+)</name>
        <dbReference type="ChEBI" id="CHEBI:29105"/>
    </ligand>
</feature>
<keyword evidence="4" id="KW-0285">Flavoprotein</keyword>
<keyword evidence="8" id="KW-0862">Zinc</keyword>
<evidence type="ECO:0000256" key="4">
    <source>
        <dbReference type="ARBA" id="ARBA00022630"/>
    </source>
</evidence>
<reference evidence="10 11" key="1">
    <citation type="submission" date="2013-12" db="EMBL/GenBank/DDBJ databases">
        <authorList>
            <person name="Stott M."/>
        </authorList>
    </citation>
    <scope>NUCLEOTIDE SEQUENCE [LARGE SCALE GENOMIC DNA]</scope>
    <source>
        <strain evidence="10 11">K22</strain>
    </source>
</reference>
<proteinExistence type="predicted"/>
<keyword evidence="11" id="KW-1185">Reference proteome</keyword>
<dbReference type="SUPFAM" id="SSF82282">
    <property type="entry name" value="Homocysteine S-methyltransferase"/>
    <property type="match status" value="1"/>
</dbReference>
<dbReference type="GO" id="GO:0035999">
    <property type="term" value="P:tetrahydrofolate interconversion"/>
    <property type="evidence" value="ECO:0007669"/>
    <property type="project" value="UniProtKB-UniPathway"/>
</dbReference>
<dbReference type="GO" id="GO:0005829">
    <property type="term" value="C:cytosol"/>
    <property type="evidence" value="ECO:0007669"/>
    <property type="project" value="TreeGrafter"/>
</dbReference>
<dbReference type="Proteomes" id="UP000031518">
    <property type="component" value="Unassembled WGS sequence"/>
</dbReference>
<feature type="domain" description="Hcy-binding" evidence="9">
    <location>
        <begin position="2"/>
        <end position="287"/>
    </location>
</feature>
<evidence type="ECO:0000313" key="11">
    <source>
        <dbReference type="Proteomes" id="UP000031518"/>
    </source>
</evidence>
<dbReference type="InterPro" id="IPR029041">
    <property type="entry name" value="FAD-linked_oxidoreductase-like"/>
</dbReference>
<dbReference type="Gene3D" id="3.20.20.220">
    <property type="match status" value="1"/>
</dbReference>
<evidence type="ECO:0000256" key="1">
    <source>
        <dbReference type="ARBA" id="ARBA00001974"/>
    </source>
</evidence>
<dbReference type="GO" id="GO:0008705">
    <property type="term" value="F:methionine synthase activity"/>
    <property type="evidence" value="ECO:0007669"/>
    <property type="project" value="TreeGrafter"/>
</dbReference>
<keyword evidence="6" id="KW-0274">FAD</keyword>
<evidence type="ECO:0000259" key="9">
    <source>
        <dbReference type="PROSITE" id="PS50970"/>
    </source>
</evidence>
<dbReference type="OrthoDB" id="9803687at2"/>
<name>A0A0B6X0F8_9BACT</name>
<evidence type="ECO:0000256" key="2">
    <source>
        <dbReference type="ARBA" id="ARBA00004777"/>
    </source>
</evidence>
<sequence>MEAIRELIESDRVTIFDGAMGTMLYSKGIYINRCYDELNLSHPDLVREIHAEYVRAGAEILETNTFGANPYKLQQFGLEGSLRLINIAAVRLAREAAGDRCYVAGAIGPLGLRIEPYGPTSFDEAKEMFKEQASALLEGGVDLFVLETFSDISELRQAIRAVRELCDLPIVAQMTILPDGNTSFGTTPEIFAARLDEWGADVIGLNCGVGPAIVLAAIEKMRGVTNKPLSAQPNAGLPRDVQGRQFYMCSPEYMAKYAKRLIQAGARFIGGCCGTTPAHIKQIADAVRAISPRRQYVVVQDKPKRIEELTPADIRVVPPEERSRWSRKITRGEFVTTVEVLPPKGCDASQTLEQIRLLKAAGVDAVNIPDGPRAQTRMSAMATALLVEREIGLETVLHYCCRDRNLLGMMSDLLGAAALGLRNLLLITGDPPKMGPYPDATAVFDIDSIGLTNMVNKLNHGLDLGNNPIGQPTAFCIGVGVNPGALNLEHEIRRFEWKVEAGAQFAITQPVFDVDQLYEFLRRIEHVRIPIIAGIWPLVSYRNAEFLHNEVPGVRVTPEIMERMRKASEKGKEAAREEGLKIAQESLREIRDIVQGVQVSAPFGNVRYALEVFSVLPEFARATERIALGERA</sequence>
<feature type="binding site" evidence="8">
    <location>
        <position position="272"/>
    </location>
    <ligand>
        <name>Zn(2+)</name>
        <dbReference type="ChEBI" id="CHEBI:29105"/>
    </ligand>
</feature>
<keyword evidence="5 8" id="KW-0808">Transferase</keyword>
<keyword evidence="3 8" id="KW-0489">Methyltransferase</keyword>
<evidence type="ECO:0000256" key="5">
    <source>
        <dbReference type="ARBA" id="ARBA00022679"/>
    </source>
</evidence>
<dbReference type="PANTHER" id="PTHR45833">
    <property type="entry name" value="METHIONINE SYNTHASE"/>
    <property type="match status" value="1"/>
</dbReference>
<evidence type="ECO:0000256" key="7">
    <source>
        <dbReference type="ARBA" id="ARBA00023002"/>
    </source>
</evidence>
<dbReference type="AlphaFoldDB" id="A0A0B6X0F8"/>
<evidence type="ECO:0000256" key="6">
    <source>
        <dbReference type="ARBA" id="ARBA00022827"/>
    </source>
</evidence>